<dbReference type="Proteomes" id="UP001597101">
    <property type="component" value="Unassembled WGS sequence"/>
</dbReference>
<comment type="caution">
    <text evidence="1">The sequence shown here is derived from an EMBL/GenBank/DDBJ whole genome shotgun (WGS) entry which is preliminary data.</text>
</comment>
<dbReference type="Pfam" id="PF11294">
    <property type="entry name" value="DUF3095"/>
    <property type="match status" value="1"/>
</dbReference>
<accession>A0ABW3FIX7</accession>
<evidence type="ECO:0000313" key="2">
    <source>
        <dbReference type="Proteomes" id="UP001597101"/>
    </source>
</evidence>
<proteinExistence type="predicted"/>
<gene>
    <name evidence="1" type="ORF">ACFQ14_10645</name>
</gene>
<reference evidence="2" key="1">
    <citation type="journal article" date="2019" name="Int. J. Syst. Evol. Microbiol.">
        <title>The Global Catalogue of Microorganisms (GCM) 10K type strain sequencing project: providing services to taxonomists for standard genome sequencing and annotation.</title>
        <authorList>
            <consortium name="The Broad Institute Genomics Platform"/>
            <consortium name="The Broad Institute Genome Sequencing Center for Infectious Disease"/>
            <person name="Wu L."/>
            <person name="Ma J."/>
        </authorList>
    </citation>
    <scope>NUCLEOTIDE SEQUENCE [LARGE SCALE GENOMIC DNA]</scope>
    <source>
        <strain evidence="2">CCUG 60023</strain>
    </source>
</reference>
<sequence>MIEVSYADFYSRLPRFRSFAELTDSTAYSDIPDGWFLGIADVVGSTEAIKAGAYKTVNMVGAAVISAQVNTLQDVDFPYIFGGDGATFCVPPAFRDASAQQLSAVRQWAMAEFGLKLRIALIPMDAIHQAGHTVSVARYAVSESVDYAMFRGSGSLWAEQQLKAGAFALPTGGSDTYPDLTGLSCRWSAMRSKNGTVLSIVIIPETKTDPFEYDKFAGAFVELVSQTERGSTPVPEEGPGVSWPPEGLALEAHASHGTRSMLTTKIRLLAETFVAWVFIKARLKIGGFDSAHYQRTTGLNADFQKFEQSLKMTLDCNEAVKQQIITMLDEAQHEGIIRYGIHEQDTSIMTCIVPSIMSDDHIHFVDGANGGYAAATRTLKEH</sequence>
<dbReference type="InterPro" id="IPR021445">
    <property type="entry name" value="DUF3095"/>
</dbReference>
<evidence type="ECO:0000313" key="1">
    <source>
        <dbReference type="EMBL" id="MFD0916865.1"/>
    </source>
</evidence>
<keyword evidence="2" id="KW-1185">Reference proteome</keyword>
<dbReference type="RefSeq" id="WP_377212710.1">
    <property type="nucleotide sequence ID" value="NZ_JBHTJV010000009.1"/>
</dbReference>
<dbReference type="EMBL" id="JBHTJV010000009">
    <property type="protein sequence ID" value="MFD0916865.1"/>
    <property type="molecule type" value="Genomic_DNA"/>
</dbReference>
<protein>
    <submittedName>
        <fullName evidence="1">DUF3095 domain-containing protein</fullName>
    </submittedName>
</protein>
<organism evidence="1 2">
    <name type="scientific">Pseudahrensia aquimaris</name>
    <dbReference type="NCBI Taxonomy" id="744461"/>
    <lineage>
        <taxon>Bacteria</taxon>
        <taxon>Pseudomonadati</taxon>
        <taxon>Pseudomonadota</taxon>
        <taxon>Alphaproteobacteria</taxon>
        <taxon>Hyphomicrobiales</taxon>
        <taxon>Ahrensiaceae</taxon>
        <taxon>Pseudahrensia</taxon>
    </lineage>
</organism>
<name>A0ABW3FIX7_9HYPH</name>